<protein>
    <submittedName>
        <fullName evidence="1">Uncharacterized protein</fullName>
    </submittedName>
</protein>
<proteinExistence type="predicted"/>
<sequence length="125" mass="13317">MKAGIPGLLLTTLIVYMAFKAQPDSPVEVHPDCDIGWDTPGRGQGDSLGFELLIYDPKLLGMGWTFSNCAAPLPGGSIMQLLQDLGCGAVYNTTNTSGPLPWSRNISLPSVSLMMMALLARGFES</sequence>
<gene>
    <name evidence="1" type="ORF">DSO57_1006714</name>
</gene>
<comment type="caution">
    <text evidence="1">The sequence shown here is derived from an EMBL/GenBank/DDBJ whole genome shotgun (WGS) entry which is preliminary data.</text>
</comment>
<dbReference type="Proteomes" id="UP001165960">
    <property type="component" value="Unassembled WGS sequence"/>
</dbReference>
<name>A0ACC2UH99_9FUNG</name>
<accession>A0ACC2UH99</accession>
<dbReference type="EMBL" id="QTSX02000729">
    <property type="protein sequence ID" value="KAJ9086203.1"/>
    <property type="molecule type" value="Genomic_DNA"/>
</dbReference>
<organism evidence="1 2">
    <name type="scientific">Entomophthora muscae</name>
    <dbReference type="NCBI Taxonomy" id="34485"/>
    <lineage>
        <taxon>Eukaryota</taxon>
        <taxon>Fungi</taxon>
        <taxon>Fungi incertae sedis</taxon>
        <taxon>Zoopagomycota</taxon>
        <taxon>Entomophthoromycotina</taxon>
        <taxon>Entomophthoromycetes</taxon>
        <taxon>Entomophthorales</taxon>
        <taxon>Entomophthoraceae</taxon>
        <taxon>Entomophthora</taxon>
    </lineage>
</organism>
<reference evidence="1" key="1">
    <citation type="submission" date="2022-04" db="EMBL/GenBank/DDBJ databases">
        <title>Genome of the entomopathogenic fungus Entomophthora muscae.</title>
        <authorList>
            <person name="Elya C."/>
            <person name="Lovett B.R."/>
            <person name="Lee E."/>
            <person name="Macias A.M."/>
            <person name="Hajek A.E."/>
            <person name="De Bivort B.L."/>
            <person name="Kasson M.T."/>
            <person name="De Fine Licht H.H."/>
            <person name="Stajich J.E."/>
        </authorList>
    </citation>
    <scope>NUCLEOTIDE SEQUENCE</scope>
    <source>
        <strain evidence="1">Berkeley</strain>
    </source>
</reference>
<keyword evidence="2" id="KW-1185">Reference proteome</keyword>
<evidence type="ECO:0000313" key="1">
    <source>
        <dbReference type="EMBL" id="KAJ9086203.1"/>
    </source>
</evidence>
<evidence type="ECO:0000313" key="2">
    <source>
        <dbReference type="Proteomes" id="UP001165960"/>
    </source>
</evidence>